<gene>
    <name evidence="9" type="primary">dph5</name>
    <name evidence="6" type="synonym">dphB</name>
    <name evidence="9" type="ORF">EGH25_07615</name>
</gene>
<keyword evidence="10" id="KW-1185">Reference proteome</keyword>
<comment type="caution">
    <text evidence="9">The sequence shown here is derived from an EMBL/GenBank/DDBJ whole genome shotgun (WGS) entry which is preliminary data.</text>
</comment>
<comment type="similarity">
    <text evidence="2 6">Belongs to the diphthine synthase family.</text>
</comment>
<dbReference type="Gene3D" id="3.30.950.10">
    <property type="entry name" value="Methyltransferase, Cobalt-precorrin-4 Transmethylase, Domain 2"/>
    <property type="match status" value="1"/>
</dbReference>
<dbReference type="AlphaFoldDB" id="A0A9Q4GIV0"/>
<dbReference type="GO" id="GO:0032259">
    <property type="term" value="P:methylation"/>
    <property type="evidence" value="ECO:0007669"/>
    <property type="project" value="UniProtKB-KW"/>
</dbReference>
<feature type="binding site" evidence="6 7">
    <location>
        <begin position="112"/>
        <end position="113"/>
    </location>
    <ligand>
        <name>S-adenosyl-L-methionine</name>
        <dbReference type="ChEBI" id="CHEBI:59789"/>
    </ligand>
</feature>
<dbReference type="InterPro" id="IPR000878">
    <property type="entry name" value="4pyrrol_Mease"/>
</dbReference>
<evidence type="ECO:0000256" key="6">
    <source>
        <dbReference type="HAMAP-Rule" id="MF_01084"/>
    </source>
</evidence>
<keyword evidence="4 6" id="KW-0808">Transferase</keyword>
<evidence type="ECO:0000313" key="9">
    <source>
        <dbReference type="EMBL" id="MCX2819218.1"/>
    </source>
</evidence>
<dbReference type="InterPro" id="IPR014776">
    <property type="entry name" value="4pyrrole_Mease_sub2"/>
</dbReference>
<feature type="binding site" evidence="6 7">
    <location>
        <position position="84"/>
    </location>
    <ligand>
        <name>S-adenosyl-L-methionine</name>
        <dbReference type="ChEBI" id="CHEBI:59789"/>
    </ligand>
</feature>
<dbReference type="NCBIfam" id="TIGR00522">
    <property type="entry name" value="dph5"/>
    <property type="match status" value="1"/>
</dbReference>
<sequence>MLTFVGLGLYDERDVTLKGRDEIADADTAYAEFYTSVLPAAPVEDLEEFHAMRIEVLDRDEVESGTRVVDDAEENDVVFLVGGDPMVSTTHAELRLRALERGIETRVVHAPSAATAVCGATGLQNYRFGASTTLPFDDHDGWEPESPFDRVADNLERDLHTLVYLDISDDGRYMRASDAAERIEASELDVPTVVGVARLGSDSVHTFAGAPEEVADHDFGSPLHLLVVPASLHPVEEESLSALAGM</sequence>
<dbReference type="GO" id="GO:0017183">
    <property type="term" value="P:protein histidyl modification to diphthamide"/>
    <property type="evidence" value="ECO:0007669"/>
    <property type="project" value="UniProtKB-UniRule"/>
</dbReference>
<keyword evidence="3 6" id="KW-0489">Methyltransferase</keyword>
<dbReference type="PANTHER" id="PTHR10882:SF0">
    <property type="entry name" value="DIPHTHINE METHYL ESTER SYNTHASE"/>
    <property type="match status" value="1"/>
</dbReference>
<evidence type="ECO:0000256" key="4">
    <source>
        <dbReference type="ARBA" id="ARBA00022679"/>
    </source>
</evidence>
<keyword evidence="5 6" id="KW-0949">S-adenosyl-L-methionine</keyword>
<dbReference type="InterPro" id="IPR014777">
    <property type="entry name" value="4pyrrole_Mease_sub1"/>
</dbReference>
<comment type="pathway">
    <text evidence="1 6">Protein modification; peptidyl-diphthamide biosynthesis.</text>
</comment>
<dbReference type="Proteomes" id="UP001149411">
    <property type="component" value="Unassembled WGS sequence"/>
</dbReference>
<dbReference type="InterPro" id="IPR004551">
    <property type="entry name" value="Dphthn_synthase"/>
</dbReference>
<feature type="binding site" evidence="6 7">
    <location>
        <position position="87"/>
    </location>
    <ligand>
        <name>S-adenosyl-L-methionine</name>
        <dbReference type="ChEBI" id="CHEBI:59789"/>
    </ligand>
</feature>
<dbReference type="HAMAP" id="MF_01084">
    <property type="entry name" value="Diphthine_synth"/>
    <property type="match status" value="1"/>
</dbReference>
<accession>A0A9Q4GIV0</accession>
<evidence type="ECO:0000259" key="8">
    <source>
        <dbReference type="Pfam" id="PF00590"/>
    </source>
</evidence>
<feature type="binding site" evidence="6 7">
    <location>
        <position position="224"/>
    </location>
    <ligand>
        <name>S-adenosyl-L-methionine</name>
        <dbReference type="ChEBI" id="CHEBI:59789"/>
    </ligand>
</feature>
<organism evidence="9 10">
    <name type="scientific">Halorutilus salinus</name>
    <dbReference type="NCBI Taxonomy" id="2487751"/>
    <lineage>
        <taxon>Archaea</taxon>
        <taxon>Methanobacteriati</taxon>
        <taxon>Methanobacteriota</taxon>
        <taxon>Stenosarchaea group</taxon>
        <taxon>Halobacteria</taxon>
        <taxon>Halorutilales</taxon>
        <taxon>Halorutilaceae</taxon>
        <taxon>Halorutilus</taxon>
    </lineage>
</organism>
<protein>
    <recommendedName>
        <fullName evidence="6">Diphthine synthase</fullName>
        <ecNumber evidence="6">2.1.1.98</ecNumber>
    </recommendedName>
    <alternativeName>
        <fullName evidence="6">Diphthamide biosynthesis methyltransferase</fullName>
    </alternativeName>
</protein>
<dbReference type="GO" id="GO:0004164">
    <property type="term" value="F:diphthine synthase activity"/>
    <property type="evidence" value="ECO:0007669"/>
    <property type="project" value="UniProtKB-UniRule"/>
</dbReference>
<dbReference type="Gene3D" id="3.40.1010.10">
    <property type="entry name" value="Cobalt-precorrin-4 Transmethylase, Domain 1"/>
    <property type="match status" value="1"/>
</dbReference>
<comment type="catalytic activity">
    <reaction evidence="6">
        <text>2-[(3S)-amino-3-carboxypropyl]-L-histidyl-[translation elongation factor 2] + 3 S-adenosyl-L-methionine = diphthine-[translation elongation factor 2] + 3 S-adenosyl-L-homocysteine + 3 H(+)</text>
        <dbReference type="Rhea" id="RHEA:36415"/>
        <dbReference type="Rhea" id="RHEA-COMP:9749"/>
        <dbReference type="Rhea" id="RHEA-COMP:10172"/>
        <dbReference type="ChEBI" id="CHEBI:15378"/>
        <dbReference type="ChEBI" id="CHEBI:57856"/>
        <dbReference type="ChEBI" id="CHEBI:59789"/>
        <dbReference type="ChEBI" id="CHEBI:73995"/>
        <dbReference type="ChEBI" id="CHEBI:82696"/>
        <dbReference type="EC" id="2.1.1.98"/>
    </reaction>
</comment>
<comment type="function">
    <text evidence="6">S-adenosyl-L-methionine-dependent methyltransferase that catalyzes the trimethylation of the amino group of the modified target histidine residue in translation elongation factor 2 (EF-2), to form an intermediate called diphthine. The three successive methylation reactions represent the second step of diphthamide biosynthesis.</text>
</comment>
<evidence type="ECO:0000256" key="5">
    <source>
        <dbReference type="ARBA" id="ARBA00022691"/>
    </source>
</evidence>
<dbReference type="PIRSF" id="PIRSF036432">
    <property type="entry name" value="Diphthine_synth"/>
    <property type="match status" value="1"/>
</dbReference>
<evidence type="ECO:0000256" key="2">
    <source>
        <dbReference type="ARBA" id="ARBA00006729"/>
    </source>
</evidence>
<dbReference type="EC" id="2.1.1.98" evidence="6"/>
<evidence type="ECO:0000256" key="3">
    <source>
        <dbReference type="ARBA" id="ARBA00022603"/>
    </source>
</evidence>
<evidence type="ECO:0000256" key="1">
    <source>
        <dbReference type="ARBA" id="ARBA00005156"/>
    </source>
</evidence>
<dbReference type="EMBL" id="RKLV01000006">
    <property type="protein sequence ID" value="MCX2819218.1"/>
    <property type="molecule type" value="Genomic_DNA"/>
</dbReference>
<reference evidence="9" key="1">
    <citation type="submission" date="2022-09" db="EMBL/GenBank/DDBJ databases">
        <title>Haloadaptaus new haloarchaeum isolated from saline soil.</title>
        <authorList>
            <person name="Duran-Viseras A."/>
            <person name="Sanchez-Porro C."/>
            <person name="Ventosa A."/>
        </authorList>
    </citation>
    <scope>NUCLEOTIDE SEQUENCE</scope>
    <source>
        <strain evidence="9">F3-133</strain>
    </source>
</reference>
<feature type="binding site" evidence="6 7">
    <location>
        <position position="9"/>
    </location>
    <ligand>
        <name>S-adenosyl-L-methionine</name>
        <dbReference type="ChEBI" id="CHEBI:59789"/>
    </ligand>
</feature>
<proteinExistence type="inferred from homology"/>
<dbReference type="SUPFAM" id="SSF53790">
    <property type="entry name" value="Tetrapyrrole methylase"/>
    <property type="match status" value="1"/>
</dbReference>
<comment type="subunit">
    <text evidence="6">Homodimer.</text>
</comment>
<dbReference type="Pfam" id="PF00590">
    <property type="entry name" value="TP_methylase"/>
    <property type="match status" value="1"/>
</dbReference>
<dbReference type="InterPro" id="IPR035996">
    <property type="entry name" value="4pyrrol_Methylase_sf"/>
</dbReference>
<evidence type="ECO:0000256" key="7">
    <source>
        <dbReference type="PIRSR" id="PIRSR036432-1"/>
    </source>
</evidence>
<name>A0A9Q4GIV0_9EURY</name>
<evidence type="ECO:0000313" key="10">
    <source>
        <dbReference type="Proteomes" id="UP001149411"/>
    </source>
</evidence>
<dbReference type="PANTHER" id="PTHR10882">
    <property type="entry name" value="DIPHTHINE SYNTHASE"/>
    <property type="match status" value="1"/>
</dbReference>
<feature type="binding site" evidence="6 7">
    <location>
        <position position="199"/>
    </location>
    <ligand>
        <name>S-adenosyl-L-methionine</name>
        <dbReference type="ChEBI" id="CHEBI:59789"/>
    </ligand>
</feature>
<dbReference type="RefSeq" id="WP_266087288.1">
    <property type="nucleotide sequence ID" value="NZ_RKLV01000006.1"/>
</dbReference>
<feature type="binding site" evidence="6 7">
    <location>
        <position position="165"/>
    </location>
    <ligand>
        <name>S-adenosyl-L-methionine</name>
        <dbReference type="ChEBI" id="CHEBI:59789"/>
    </ligand>
</feature>
<dbReference type="CDD" id="cd11647">
    <property type="entry name" value="DHP5_DphB"/>
    <property type="match status" value="1"/>
</dbReference>
<feature type="domain" description="Tetrapyrrole methylase" evidence="8">
    <location>
        <begin position="1"/>
        <end position="208"/>
    </location>
</feature>